<name>A0A4Y7JWB4_PAPSO</name>
<sequence length="49" mass="5393">MENGLRTQVEMGYPAARDCELHIMYIDVILQVLCVGGGVSPDIKTNDQV</sequence>
<reference evidence="1 2" key="1">
    <citation type="journal article" date="2018" name="Science">
        <title>The opium poppy genome and morphinan production.</title>
        <authorList>
            <person name="Guo L."/>
            <person name="Winzer T."/>
            <person name="Yang X."/>
            <person name="Li Y."/>
            <person name="Ning Z."/>
            <person name="He Z."/>
            <person name="Teodor R."/>
            <person name="Lu Y."/>
            <person name="Bowser T.A."/>
            <person name="Graham I.A."/>
            <person name="Ye K."/>
        </authorList>
    </citation>
    <scope>NUCLEOTIDE SEQUENCE [LARGE SCALE GENOMIC DNA]</scope>
    <source>
        <strain evidence="2">cv. HN1</strain>
        <tissue evidence="1">Leaves</tissue>
    </source>
</reference>
<dbReference type="AlphaFoldDB" id="A0A4Y7JWB4"/>
<gene>
    <name evidence="1" type="ORF">C5167_008679</name>
</gene>
<dbReference type="Gramene" id="RZC64987">
    <property type="protein sequence ID" value="RZC64987"/>
    <property type="gene ID" value="C5167_008679"/>
</dbReference>
<keyword evidence="2" id="KW-1185">Reference proteome</keyword>
<accession>A0A4Y7JWB4</accession>
<protein>
    <submittedName>
        <fullName evidence="1">Uncharacterized protein</fullName>
    </submittedName>
</protein>
<evidence type="ECO:0000313" key="1">
    <source>
        <dbReference type="EMBL" id="RZC64987.1"/>
    </source>
</evidence>
<dbReference type="EMBL" id="CM010720">
    <property type="protein sequence ID" value="RZC64987.1"/>
    <property type="molecule type" value="Genomic_DNA"/>
</dbReference>
<dbReference type="Proteomes" id="UP000316621">
    <property type="component" value="Chromosome 6"/>
</dbReference>
<organism evidence="1 2">
    <name type="scientific">Papaver somniferum</name>
    <name type="common">Opium poppy</name>
    <dbReference type="NCBI Taxonomy" id="3469"/>
    <lineage>
        <taxon>Eukaryota</taxon>
        <taxon>Viridiplantae</taxon>
        <taxon>Streptophyta</taxon>
        <taxon>Embryophyta</taxon>
        <taxon>Tracheophyta</taxon>
        <taxon>Spermatophyta</taxon>
        <taxon>Magnoliopsida</taxon>
        <taxon>Ranunculales</taxon>
        <taxon>Papaveraceae</taxon>
        <taxon>Papaveroideae</taxon>
        <taxon>Papaver</taxon>
    </lineage>
</organism>
<proteinExistence type="predicted"/>
<evidence type="ECO:0000313" key="2">
    <source>
        <dbReference type="Proteomes" id="UP000316621"/>
    </source>
</evidence>